<organism evidence="1 2">
    <name type="scientific">Phytohabitans maris</name>
    <dbReference type="NCBI Taxonomy" id="3071409"/>
    <lineage>
        <taxon>Bacteria</taxon>
        <taxon>Bacillati</taxon>
        <taxon>Actinomycetota</taxon>
        <taxon>Actinomycetes</taxon>
        <taxon>Micromonosporales</taxon>
        <taxon>Micromonosporaceae</taxon>
    </lineage>
</organism>
<dbReference type="EMBL" id="JAVHUY010000001">
    <property type="protein sequence ID" value="MDQ7903085.1"/>
    <property type="molecule type" value="Genomic_DNA"/>
</dbReference>
<sequence length="79" mass="8371">MDILAFLLVTALVFGGGVVFGLAVAEESGGVGEHLTVRDATVRADMDALAQLQQLNTAFVAARDAMWEEAARHSSPEVR</sequence>
<evidence type="ECO:0000313" key="1">
    <source>
        <dbReference type="EMBL" id="MDQ7903085.1"/>
    </source>
</evidence>
<protein>
    <submittedName>
        <fullName evidence="1">Uncharacterized protein</fullName>
    </submittedName>
</protein>
<reference evidence="1 2" key="1">
    <citation type="submission" date="2023-08" db="EMBL/GenBank/DDBJ databases">
        <title>Phytohabitans sansha sp. nov., isolated from marine sediment.</title>
        <authorList>
            <person name="Zhao Y."/>
            <person name="Yi K."/>
        </authorList>
    </citation>
    <scope>NUCLEOTIDE SEQUENCE [LARGE SCALE GENOMIC DNA]</scope>
    <source>
        <strain evidence="1 2">ZYX-F-186</strain>
    </source>
</reference>
<comment type="caution">
    <text evidence="1">The sequence shown here is derived from an EMBL/GenBank/DDBJ whole genome shotgun (WGS) entry which is preliminary data.</text>
</comment>
<gene>
    <name evidence="1" type="ORF">RB614_00935</name>
</gene>
<name>A0ABU0Z7Q0_9ACTN</name>
<accession>A0ABU0Z7Q0</accession>
<evidence type="ECO:0000313" key="2">
    <source>
        <dbReference type="Proteomes" id="UP001230908"/>
    </source>
</evidence>
<proteinExistence type="predicted"/>
<dbReference type="RefSeq" id="WP_308710356.1">
    <property type="nucleotide sequence ID" value="NZ_JAVHUY010000001.1"/>
</dbReference>
<dbReference type="Proteomes" id="UP001230908">
    <property type="component" value="Unassembled WGS sequence"/>
</dbReference>
<keyword evidence="2" id="KW-1185">Reference proteome</keyword>